<evidence type="ECO:0000256" key="6">
    <source>
        <dbReference type="ARBA" id="ARBA00022741"/>
    </source>
</evidence>
<keyword evidence="7 10" id="KW-0067">ATP-binding</keyword>
<keyword evidence="8 10" id="KW-0460">Magnesium</keyword>
<comment type="subunit">
    <text evidence="10">Monomer.</text>
</comment>
<sequence length="311" mass="35631">MKKLLTILGPTATGKTDLAAHVAHVLGGEILSGDSRQVYRGMDIGTGKDLEDYVVDGQPVPYHLIDIAEPGTKYNLFQYQQDFHRAYDDIQQRGALPILCGGTGLYIEAVLKGYALSPVPQNPVLRQRLEGKNLDELTDMLVKLKQQTGSTMHNKTDVDSCQRAIRAIEIETYNLEHPTELRQMPPVDSVVIGVAIDRDERRRRITARLHQRLDHGMVEEMRRLLDSGIKAEDLTYYGLEYKYVTEYVIGKLSYDEMVRQLEIAIHQFAKRQMTWFRGMERRGTVIHWVDAMLPMEEKVKKVEEIYRSANK</sequence>
<keyword evidence="4 10" id="KW-0808">Transferase</keyword>
<dbReference type="Gene3D" id="3.40.50.300">
    <property type="entry name" value="P-loop containing nucleotide triphosphate hydrolases"/>
    <property type="match status" value="2"/>
</dbReference>
<comment type="catalytic activity">
    <reaction evidence="9 10 11">
        <text>adenosine(37) in tRNA + dimethylallyl diphosphate = N(6)-dimethylallyladenosine(37) in tRNA + diphosphate</text>
        <dbReference type="Rhea" id="RHEA:26482"/>
        <dbReference type="Rhea" id="RHEA-COMP:10162"/>
        <dbReference type="Rhea" id="RHEA-COMP:10375"/>
        <dbReference type="ChEBI" id="CHEBI:33019"/>
        <dbReference type="ChEBI" id="CHEBI:57623"/>
        <dbReference type="ChEBI" id="CHEBI:74411"/>
        <dbReference type="ChEBI" id="CHEBI:74415"/>
        <dbReference type="EC" id="2.5.1.75"/>
    </reaction>
</comment>
<feature type="region of interest" description="Interaction with substrate tRNA" evidence="10">
    <location>
        <begin position="162"/>
        <end position="166"/>
    </location>
</feature>
<dbReference type="Pfam" id="PF01715">
    <property type="entry name" value="IPPT"/>
    <property type="match status" value="1"/>
</dbReference>
<name>A0A7K0KC44_9BACT</name>
<dbReference type="PANTHER" id="PTHR11088:SF60">
    <property type="entry name" value="TRNA DIMETHYLALLYLTRANSFERASE"/>
    <property type="match status" value="1"/>
</dbReference>
<evidence type="ECO:0000256" key="4">
    <source>
        <dbReference type="ARBA" id="ARBA00022679"/>
    </source>
</evidence>
<evidence type="ECO:0000256" key="11">
    <source>
        <dbReference type="RuleBase" id="RU003783"/>
    </source>
</evidence>
<dbReference type="Proteomes" id="UP000438914">
    <property type="component" value="Unassembled WGS sequence"/>
</dbReference>
<comment type="caution">
    <text evidence="14">The sequence shown here is derived from an EMBL/GenBank/DDBJ whole genome shotgun (WGS) entry which is preliminary data.</text>
</comment>
<dbReference type="SUPFAM" id="SSF52540">
    <property type="entry name" value="P-loop containing nucleoside triphosphate hydrolases"/>
    <property type="match status" value="2"/>
</dbReference>
<evidence type="ECO:0000313" key="15">
    <source>
        <dbReference type="Proteomes" id="UP000438914"/>
    </source>
</evidence>
<evidence type="ECO:0000256" key="1">
    <source>
        <dbReference type="ARBA" id="ARBA00001946"/>
    </source>
</evidence>
<dbReference type="NCBIfam" id="TIGR00174">
    <property type="entry name" value="miaA"/>
    <property type="match status" value="1"/>
</dbReference>
<dbReference type="InterPro" id="IPR039657">
    <property type="entry name" value="Dimethylallyltransferase"/>
</dbReference>
<feature type="region of interest" description="Interaction with substrate tRNA" evidence="10">
    <location>
        <begin position="34"/>
        <end position="37"/>
    </location>
</feature>
<reference evidence="14 15" key="1">
    <citation type="submission" date="2019-08" db="EMBL/GenBank/DDBJ databases">
        <title>In-depth cultivation of the pig gut microbiome towards novel bacterial diversity and tailored functional studies.</title>
        <authorList>
            <person name="Wylensek D."/>
            <person name="Hitch T.C.A."/>
            <person name="Clavel T."/>
        </authorList>
    </citation>
    <scope>NUCLEOTIDE SEQUENCE [LARGE SCALE GENOMIC DNA]</scope>
    <source>
        <strain evidence="14 15">LKV-178-WT-2A</strain>
    </source>
</reference>
<dbReference type="EMBL" id="VUNG01000003">
    <property type="protein sequence ID" value="MST83492.1"/>
    <property type="molecule type" value="Genomic_DNA"/>
</dbReference>
<feature type="binding site" evidence="10">
    <location>
        <begin position="9"/>
        <end position="16"/>
    </location>
    <ligand>
        <name>ATP</name>
        <dbReference type="ChEBI" id="CHEBI:30616"/>
    </ligand>
</feature>
<feature type="binding site" evidence="10">
    <location>
        <begin position="11"/>
        <end position="16"/>
    </location>
    <ligand>
        <name>substrate</name>
    </ligand>
</feature>
<gene>
    <name evidence="10 14" type="primary">miaA</name>
    <name evidence="14" type="ORF">FYJ73_02130</name>
</gene>
<feature type="site" description="Interaction with substrate tRNA" evidence="10">
    <location>
        <position position="126"/>
    </location>
</feature>
<evidence type="ECO:0000256" key="13">
    <source>
        <dbReference type="RuleBase" id="RU003785"/>
    </source>
</evidence>
<protein>
    <recommendedName>
        <fullName evidence="10">tRNA dimethylallyltransferase</fullName>
        <ecNumber evidence="10">2.5.1.75</ecNumber>
    </recommendedName>
    <alternativeName>
        <fullName evidence="10">Dimethylallyl diphosphate:tRNA dimethylallyltransferase</fullName>
        <shortName evidence="10">DMAPP:tRNA dimethylallyltransferase</shortName>
        <shortName evidence="10">DMATase</shortName>
    </alternativeName>
    <alternativeName>
        <fullName evidence="10">Isopentenyl-diphosphate:tRNA isopentenyltransferase</fullName>
        <shortName evidence="10">IPP transferase</shortName>
        <shortName evidence="10">IPPT</shortName>
        <shortName evidence="10">IPTase</shortName>
    </alternativeName>
</protein>
<evidence type="ECO:0000256" key="7">
    <source>
        <dbReference type="ARBA" id="ARBA00022840"/>
    </source>
</evidence>
<accession>A0A7K0KC44</accession>
<comment type="cofactor">
    <cofactor evidence="1 10">
        <name>Mg(2+)</name>
        <dbReference type="ChEBI" id="CHEBI:18420"/>
    </cofactor>
</comment>
<dbReference type="InterPro" id="IPR027417">
    <property type="entry name" value="P-loop_NTPase"/>
</dbReference>
<comment type="caution">
    <text evidence="10">Lacks conserved residue(s) required for the propagation of feature annotation.</text>
</comment>
<evidence type="ECO:0000313" key="14">
    <source>
        <dbReference type="EMBL" id="MST83492.1"/>
    </source>
</evidence>
<evidence type="ECO:0000256" key="10">
    <source>
        <dbReference type="HAMAP-Rule" id="MF_00185"/>
    </source>
</evidence>
<keyword evidence="15" id="KW-1185">Reference proteome</keyword>
<keyword evidence="5 10" id="KW-0819">tRNA processing</keyword>
<dbReference type="HAMAP" id="MF_00185">
    <property type="entry name" value="IPP_trans"/>
    <property type="match status" value="1"/>
</dbReference>
<evidence type="ECO:0000256" key="8">
    <source>
        <dbReference type="ARBA" id="ARBA00022842"/>
    </source>
</evidence>
<dbReference type="GO" id="GO:0005524">
    <property type="term" value="F:ATP binding"/>
    <property type="evidence" value="ECO:0007669"/>
    <property type="project" value="UniProtKB-UniRule"/>
</dbReference>
<dbReference type="InterPro" id="IPR018022">
    <property type="entry name" value="IPT"/>
</dbReference>
<comment type="function">
    <text evidence="2 10 12">Catalyzes the transfer of a dimethylallyl group onto the adenine at position 37 in tRNAs that read codons beginning with uridine, leading to the formation of N6-(dimethylallyl)adenosine (i(6)A).</text>
</comment>
<evidence type="ECO:0000256" key="5">
    <source>
        <dbReference type="ARBA" id="ARBA00022694"/>
    </source>
</evidence>
<organism evidence="14 15">
    <name type="scientific">Hallella mizrahii</name>
    <dbReference type="NCBI Taxonomy" id="2606637"/>
    <lineage>
        <taxon>Bacteria</taxon>
        <taxon>Pseudomonadati</taxon>
        <taxon>Bacteroidota</taxon>
        <taxon>Bacteroidia</taxon>
        <taxon>Bacteroidales</taxon>
        <taxon>Prevotellaceae</taxon>
        <taxon>Hallella</taxon>
    </lineage>
</organism>
<evidence type="ECO:0000256" key="2">
    <source>
        <dbReference type="ARBA" id="ARBA00003213"/>
    </source>
</evidence>
<dbReference type="GO" id="GO:0052381">
    <property type="term" value="F:tRNA dimethylallyltransferase activity"/>
    <property type="evidence" value="ECO:0007669"/>
    <property type="project" value="UniProtKB-UniRule"/>
</dbReference>
<dbReference type="RefSeq" id="WP_154533063.1">
    <property type="nucleotide sequence ID" value="NZ_VUNG01000003.1"/>
</dbReference>
<comment type="similarity">
    <text evidence="3 10 13">Belongs to the IPP transferase family.</text>
</comment>
<dbReference type="GO" id="GO:0006400">
    <property type="term" value="P:tRNA modification"/>
    <property type="evidence" value="ECO:0007669"/>
    <property type="project" value="TreeGrafter"/>
</dbReference>
<evidence type="ECO:0000256" key="9">
    <source>
        <dbReference type="ARBA" id="ARBA00049563"/>
    </source>
</evidence>
<feature type="site" description="Interaction with substrate tRNA" evidence="10">
    <location>
        <position position="103"/>
    </location>
</feature>
<proteinExistence type="inferred from homology"/>
<keyword evidence="6 10" id="KW-0547">Nucleotide-binding</keyword>
<dbReference type="AlphaFoldDB" id="A0A7K0KC44"/>
<dbReference type="PANTHER" id="PTHR11088">
    <property type="entry name" value="TRNA DIMETHYLALLYLTRANSFERASE"/>
    <property type="match status" value="1"/>
</dbReference>
<evidence type="ECO:0000256" key="12">
    <source>
        <dbReference type="RuleBase" id="RU003784"/>
    </source>
</evidence>
<dbReference type="EC" id="2.5.1.75" evidence="10"/>
<evidence type="ECO:0000256" key="3">
    <source>
        <dbReference type="ARBA" id="ARBA00005842"/>
    </source>
</evidence>